<feature type="region of interest" description="Disordered" evidence="1">
    <location>
        <begin position="1340"/>
        <end position="1359"/>
    </location>
</feature>
<feature type="region of interest" description="Disordered" evidence="1">
    <location>
        <begin position="1198"/>
        <end position="1224"/>
    </location>
</feature>
<accession>A0A1B6GLH3</accession>
<organism evidence="2">
    <name type="scientific">Cuerna arida</name>
    <dbReference type="NCBI Taxonomy" id="1464854"/>
    <lineage>
        <taxon>Eukaryota</taxon>
        <taxon>Metazoa</taxon>
        <taxon>Ecdysozoa</taxon>
        <taxon>Arthropoda</taxon>
        <taxon>Hexapoda</taxon>
        <taxon>Insecta</taxon>
        <taxon>Pterygota</taxon>
        <taxon>Neoptera</taxon>
        <taxon>Paraneoptera</taxon>
        <taxon>Hemiptera</taxon>
        <taxon>Auchenorrhyncha</taxon>
        <taxon>Membracoidea</taxon>
        <taxon>Cicadellidae</taxon>
        <taxon>Cicadellinae</taxon>
        <taxon>Proconiini</taxon>
        <taxon>Cuerna</taxon>
    </lineage>
</organism>
<feature type="compositionally biased region" description="Basic and acidic residues" evidence="1">
    <location>
        <begin position="81"/>
        <end position="91"/>
    </location>
</feature>
<feature type="compositionally biased region" description="Acidic residues" evidence="1">
    <location>
        <begin position="574"/>
        <end position="587"/>
    </location>
</feature>
<feature type="non-terminal residue" evidence="2">
    <location>
        <position position="1"/>
    </location>
</feature>
<feature type="region of interest" description="Disordered" evidence="1">
    <location>
        <begin position="535"/>
        <end position="590"/>
    </location>
</feature>
<feature type="region of interest" description="Disordered" evidence="1">
    <location>
        <begin position="1370"/>
        <end position="1400"/>
    </location>
</feature>
<reference evidence="2" key="1">
    <citation type="submission" date="2015-11" db="EMBL/GenBank/DDBJ databases">
        <title>De novo transcriptome assembly of four potential Pierce s Disease insect vectors from Arizona vineyards.</title>
        <authorList>
            <person name="Tassone E.E."/>
        </authorList>
    </citation>
    <scope>NUCLEOTIDE SEQUENCE</scope>
</reference>
<proteinExistence type="predicted"/>
<feature type="region of interest" description="Disordered" evidence="1">
    <location>
        <begin position="1006"/>
        <end position="1027"/>
    </location>
</feature>
<feature type="compositionally biased region" description="Low complexity" evidence="1">
    <location>
        <begin position="477"/>
        <end position="495"/>
    </location>
</feature>
<sequence>ATSPSDQSEPTSAGAKVFVCGLWNSVNKTKERGKKGAKTEAQVKSVENPQQSVTESTVQDPVPKTSSSKARRMRKLKLKNGKRDEQAAPDHECEETVGIDRNTGDRRDDDDNIELVVVMEEDDMRRVEADVLRNGERPSESVSVVKETTTTVVGQKDNASKTNKSKTKKKNGKNKGFSLSQIFTSKNDKNNGSDDVKMEFKDSTNIMTEQVGDKNKSKEIVLNEKSIRIIPAALAEATGEIVKEILADSNMEANENSDLQSQSNVSSNQSRNILTEVTNKGPPILNPSTTFTTIDHETKLGPSKTEINTEYIKSASSVLKDCKTIAICSSETTTNGPKLDDTNNTDKEVLGDLKTVENVKGETTQITIFVVPPDNVAIETEAPGVNWESVANLDSKSQNTSSSNDEVRPETLVHLPSNDLQASAVMKEGRNGIVQIDDYDLSVQDLYSPFMAPEEEARLRSFLETLNLTKPEEYDDTSSSKSYGDSSSTSISESSPIPPPSIDEIVVYRHVKSHSVAEPCYIPPRHQRHLDVITEETSDPSDSEKRQGSVRPWENSEMIRKNNDIENIPNDWFGSEEEPETTSDEGGIDLSWRDGRKLDDVEGVEVIYLSEDSEVEISVNNGHGENVHILDKNENLPELVVVHTIDRADVKSTVKLRGPKEIKNLEDEVKHKKNAMDEIVAILDSTYEINKDLFMKQSFNDGNTMSSPKNVIELSSRRTENLKTNHERKTKPPDKVITNTFDSDKTSFESSTMKDILQSGKYNSLTALNDDKTNEDSSDELPLAQESLVAMTPPTLSRQGSSSSATSQSTAKYNPGQSPMSSETEDKVEMESNRKRKTKKKLYNPKSLICLSKEVVTCLPHGEFYLKKIGFWNTDVSENEANYSNTETSMTGKLTSLPPSGISTRRSSYYELEHIYSQPVRNGHEKDVSPPRPVLLKSPPPSSLISPSPNSEPWVGLPTSADRRLLVCLSPSQSKENTITSPREATELLELHKKFVERRGYHESNKRNSIYSPKSERSRTPDFNSPDLIRLEPYEAKEAQVYTPELLIEAANLLALKEYRQSRFKSGQQSNTSETSDLSVNTKINSDNLEKSDGLSEVTSPRTEIGADSEGPDSNRSAGTSRLLALLQDSGVPCSSPNNTVPLEMDRVDKSGPEADRVRRYTGSYISEWLTMTENVSSNADIISNTDFNKNVIDSNKCVDNRVPSLDNDNEESHTERRQFDADKYKISKQGDIAIIQSAEDSARQHSVRGERPKSLPAVGVPALTPSGGELFREQMYHEYMNKVAERTERRQQKVIKISSRPLSVHSKPEMEGENQQNPSVNQLESEFMTKARERMSKLGINLDEEQSSETTEETKAELPRHLQEFIELTTTPLADATQDAPTGVWSPGATPEPQRKQFN</sequence>
<feature type="non-terminal residue" evidence="2">
    <location>
        <position position="1400"/>
    </location>
</feature>
<feature type="compositionally biased region" description="Acidic residues" evidence="1">
    <location>
        <begin position="1343"/>
        <end position="1352"/>
    </location>
</feature>
<feature type="compositionally biased region" description="Polar residues" evidence="1">
    <location>
        <begin position="1314"/>
        <end position="1323"/>
    </location>
</feature>
<feature type="region of interest" description="Disordered" evidence="1">
    <location>
        <begin position="792"/>
        <end position="839"/>
    </location>
</feature>
<feature type="region of interest" description="Disordered" evidence="1">
    <location>
        <begin position="1241"/>
        <end position="1262"/>
    </location>
</feature>
<feature type="region of interest" description="Disordered" evidence="1">
    <location>
        <begin position="717"/>
        <end position="750"/>
    </location>
</feature>
<feature type="compositionally biased region" description="Basic residues" evidence="1">
    <location>
        <begin position="69"/>
        <end position="80"/>
    </location>
</feature>
<feature type="compositionally biased region" description="Basic and acidic residues" evidence="1">
    <location>
        <begin position="186"/>
        <end position="195"/>
    </location>
</feature>
<feature type="region of interest" description="Disordered" evidence="1">
    <location>
        <begin position="30"/>
        <end position="112"/>
    </location>
</feature>
<dbReference type="EMBL" id="GECZ01006482">
    <property type="protein sequence ID" value="JAS63287.1"/>
    <property type="molecule type" value="Transcribed_RNA"/>
</dbReference>
<name>A0A1B6GLH3_9HEMI</name>
<feature type="compositionally biased region" description="Low complexity" evidence="1">
    <location>
        <begin position="140"/>
        <end position="153"/>
    </location>
</feature>
<feature type="compositionally biased region" description="Basic and acidic residues" evidence="1">
    <location>
        <begin position="1211"/>
        <end position="1224"/>
    </location>
</feature>
<feature type="compositionally biased region" description="Basic and acidic residues" evidence="1">
    <location>
        <begin position="824"/>
        <end position="833"/>
    </location>
</feature>
<feature type="region of interest" description="Disordered" evidence="1">
    <location>
        <begin position="1064"/>
        <end position="1118"/>
    </location>
</feature>
<evidence type="ECO:0000256" key="1">
    <source>
        <dbReference type="SAM" id="MobiDB-lite"/>
    </source>
</evidence>
<feature type="compositionally biased region" description="Polar residues" evidence="1">
    <location>
        <begin position="1064"/>
        <end position="1087"/>
    </location>
</feature>
<feature type="region of interest" description="Disordered" evidence="1">
    <location>
        <begin position="137"/>
        <end position="195"/>
    </location>
</feature>
<protein>
    <submittedName>
        <fullName evidence="2">Uncharacterized protein</fullName>
    </submittedName>
</protein>
<feature type="compositionally biased region" description="Low complexity" evidence="1">
    <location>
        <begin position="797"/>
        <end position="811"/>
    </location>
</feature>
<feature type="region of interest" description="Disordered" evidence="1">
    <location>
        <begin position="470"/>
        <end position="500"/>
    </location>
</feature>
<evidence type="ECO:0000313" key="2">
    <source>
        <dbReference type="EMBL" id="JAS63287.1"/>
    </source>
</evidence>
<gene>
    <name evidence="2" type="ORF">g.36807</name>
</gene>
<feature type="compositionally biased region" description="Basic and acidic residues" evidence="1">
    <location>
        <begin position="1241"/>
        <end position="1254"/>
    </location>
</feature>
<feature type="compositionally biased region" description="Polar residues" evidence="1">
    <location>
        <begin position="45"/>
        <end position="68"/>
    </location>
</feature>
<feature type="compositionally biased region" description="Basic and acidic residues" evidence="1">
    <location>
        <begin position="717"/>
        <end position="734"/>
    </location>
</feature>
<feature type="compositionally biased region" description="Basic residues" evidence="1">
    <location>
        <begin position="163"/>
        <end position="173"/>
    </location>
</feature>
<feature type="region of interest" description="Disordered" evidence="1">
    <location>
        <begin position="1299"/>
        <end position="1323"/>
    </location>
</feature>